<protein>
    <submittedName>
        <fullName evidence="1">Uncharacterized protein</fullName>
    </submittedName>
</protein>
<accession>A0A8E2DIW7</accession>
<name>A0A8E2DIW7_9APHY</name>
<evidence type="ECO:0000313" key="2">
    <source>
        <dbReference type="Proteomes" id="UP000250043"/>
    </source>
</evidence>
<evidence type="ECO:0000313" key="1">
    <source>
        <dbReference type="EMBL" id="OCH84163.1"/>
    </source>
</evidence>
<organism evidence="1 2">
    <name type="scientific">Obba rivulosa</name>
    <dbReference type="NCBI Taxonomy" id="1052685"/>
    <lineage>
        <taxon>Eukaryota</taxon>
        <taxon>Fungi</taxon>
        <taxon>Dikarya</taxon>
        <taxon>Basidiomycota</taxon>
        <taxon>Agaricomycotina</taxon>
        <taxon>Agaricomycetes</taxon>
        <taxon>Polyporales</taxon>
        <taxon>Gelatoporiaceae</taxon>
        <taxon>Obba</taxon>
    </lineage>
</organism>
<keyword evidence="2" id="KW-1185">Reference proteome</keyword>
<dbReference type="CDD" id="cd00303">
    <property type="entry name" value="retropepsin_like"/>
    <property type="match status" value="1"/>
</dbReference>
<gene>
    <name evidence="1" type="ORF">OBBRIDRAFT_703583</name>
</gene>
<feature type="non-terminal residue" evidence="1">
    <location>
        <position position="108"/>
    </location>
</feature>
<feature type="non-terminal residue" evidence="1">
    <location>
        <position position="1"/>
    </location>
</feature>
<dbReference type="AlphaFoldDB" id="A0A8E2DIW7"/>
<dbReference type="InterPro" id="IPR021109">
    <property type="entry name" value="Peptidase_aspartic_dom_sf"/>
</dbReference>
<dbReference type="Gene3D" id="2.40.70.10">
    <property type="entry name" value="Acid Proteases"/>
    <property type="match status" value="1"/>
</dbReference>
<sequence>KIVELKALINTGVQTNLIHPDIVKKYALPTVRLPSPIRARNVDGTLNQQGSISHRVEVIYRLKDLEIPTNFYVTGIGNEDLILGLPWLKRMNPKIDWETSSFTFSRKR</sequence>
<dbReference type="OrthoDB" id="2802569at2759"/>
<dbReference type="SUPFAM" id="SSF50630">
    <property type="entry name" value="Acid proteases"/>
    <property type="match status" value="1"/>
</dbReference>
<dbReference type="Proteomes" id="UP000250043">
    <property type="component" value="Unassembled WGS sequence"/>
</dbReference>
<reference evidence="1 2" key="1">
    <citation type="submission" date="2016-07" db="EMBL/GenBank/DDBJ databases">
        <title>Draft genome of the white-rot fungus Obba rivulosa 3A-2.</title>
        <authorList>
            <consortium name="DOE Joint Genome Institute"/>
            <person name="Miettinen O."/>
            <person name="Riley R."/>
            <person name="Acob R."/>
            <person name="Barry K."/>
            <person name="Cullen D."/>
            <person name="De Vries R."/>
            <person name="Hainaut M."/>
            <person name="Hatakka A."/>
            <person name="Henrissat B."/>
            <person name="Hilden K."/>
            <person name="Kuo R."/>
            <person name="Labutti K."/>
            <person name="Lipzen A."/>
            <person name="Makela M.R."/>
            <person name="Sandor L."/>
            <person name="Spatafora J.W."/>
            <person name="Grigoriev I.V."/>
            <person name="Hibbett D.S."/>
        </authorList>
    </citation>
    <scope>NUCLEOTIDE SEQUENCE [LARGE SCALE GENOMIC DNA]</scope>
    <source>
        <strain evidence="1 2">3A-2</strain>
    </source>
</reference>
<dbReference type="EMBL" id="KV722713">
    <property type="protein sequence ID" value="OCH84163.1"/>
    <property type="molecule type" value="Genomic_DNA"/>
</dbReference>
<dbReference type="Pfam" id="PF08284">
    <property type="entry name" value="RVP_2"/>
    <property type="match status" value="1"/>
</dbReference>
<proteinExistence type="predicted"/>